<evidence type="ECO:0000256" key="3">
    <source>
        <dbReference type="ARBA" id="ARBA00012759"/>
    </source>
</evidence>
<evidence type="ECO:0000313" key="14">
    <source>
        <dbReference type="EnsemblMetazoa" id="AATE000898-PA.1"/>
    </source>
</evidence>
<sequence>MSGSSSTNEQQDQETSQQQQQQHRQTTHQQEEDETQQEQHCSQSKWVCEYCTYENYPLSLKCTMCKGPKPLLNEDIFRLSPTQQLCATKRSNPNLESGVGATTTPPITDLDSNQRWPCVACTYFNLPHTKRCLQCDTTRKDDPIPGPAASSRTVGGCNKQQQQQSQQPKSSPPRVKSEYDSISEQLNAMNICRSGGSDEDPMDLLIPSGTGGSGNVAKRNRNNSPSSAAYGSSSQSPLATTNAFENESSDGKSCDAGSGGVKNSTPVSASPVNTIERAGVASAPSNGGKWFCSVCTYENWPKSLKCSMCLHPRESVAGNTGGKSTPPAAKASPEHDENINLASNIMVNNKRNQQFVTESKNNMDVYQQERHLRLLRRQPDWDWLNACIGIAENNIGAVEAYLDCGGDPSRALTPSEVHLLSQNNCAFDVGHTLIHLAIRFHRDEMLPLLLAQISGSGPGIKRVPSYVAPDLASDIRRHFVQSLRIRKASLNCQYVNEHATFSLPADIEELPLALQEQLYEELLDKDAQKQLEMPPPALNWSLEITERLGSRLMVLWNRSAGDCLLDSVMQATWGVFDRDNTLRRALADSLHQCGHIFYPRWKENELFQAALLQYTMADRQLEEDWSTLLSLASHPGSSLEQLHIFTLAHIMRRPIIVYGVKYVKSFRGEDIGYARFEGVYLPLLWEQSFCITSPIALGYTRGHFSALVPTEPYSRIDATRDEREDITFLPLMDCEMKLLPVHFLNKNEIGREEMLIRQWLEVCETEGGLLVAQQKLHKRPLLVAQMLEEWLNHYRRIAISRLF</sequence>
<dbReference type="GO" id="GO:0008270">
    <property type="term" value="F:zinc ion binding"/>
    <property type="evidence" value="ECO:0007669"/>
    <property type="project" value="UniProtKB-KW"/>
</dbReference>
<keyword evidence="10" id="KW-0378">Hydrolase</keyword>
<dbReference type="GO" id="GO:0016477">
    <property type="term" value="P:cell migration"/>
    <property type="evidence" value="ECO:0007669"/>
    <property type="project" value="TreeGrafter"/>
</dbReference>
<evidence type="ECO:0000256" key="6">
    <source>
        <dbReference type="ARBA" id="ARBA00022723"/>
    </source>
</evidence>
<dbReference type="InterPro" id="IPR049768">
    <property type="entry name" value="ZRANB1_OTU"/>
</dbReference>
<dbReference type="Gene3D" id="4.10.1060.10">
    <property type="entry name" value="Zinc finger, RanBP2-type"/>
    <property type="match status" value="2"/>
</dbReference>
<dbReference type="InterPro" id="IPR051346">
    <property type="entry name" value="OTU_Deubiquitinase"/>
</dbReference>
<dbReference type="GO" id="GO:0071947">
    <property type="term" value="P:protein deubiquitination involved in ubiquitin-dependent protein catabolic process"/>
    <property type="evidence" value="ECO:0007669"/>
    <property type="project" value="TreeGrafter"/>
</dbReference>
<evidence type="ECO:0000256" key="9">
    <source>
        <dbReference type="ARBA" id="ARBA00022786"/>
    </source>
</evidence>
<dbReference type="CDD" id="cd22767">
    <property type="entry name" value="OTU_ZRANB1"/>
    <property type="match status" value="1"/>
</dbReference>
<dbReference type="GO" id="GO:1990168">
    <property type="term" value="P:protein K33-linked deubiquitination"/>
    <property type="evidence" value="ECO:0007669"/>
    <property type="project" value="TreeGrafter"/>
</dbReference>
<dbReference type="PROSITE" id="PS50199">
    <property type="entry name" value="ZF_RANBP2_2"/>
    <property type="match status" value="3"/>
</dbReference>
<proteinExistence type="inferred from homology"/>
<dbReference type="Gene3D" id="1.25.40.560">
    <property type="match status" value="1"/>
</dbReference>
<dbReference type="InterPro" id="IPR036443">
    <property type="entry name" value="Znf_RanBP2_sf"/>
</dbReference>
<dbReference type="GO" id="GO:0070530">
    <property type="term" value="F:K63-linked polyubiquitin modification-dependent protein binding"/>
    <property type="evidence" value="ECO:0007669"/>
    <property type="project" value="TreeGrafter"/>
</dbReference>
<dbReference type="InterPro" id="IPR003323">
    <property type="entry name" value="OTU_dom"/>
</dbReference>
<dbReference type="GO" id="GO:0035523">
    <property type="term" value="P:protein K29-linked deubiquitination"/>
    <property type="evidence" value="ECO:0007669"/>
    <property type="project" value="TreeGrafter"/>
</dbReference>
<dbReference type="PANTHER" id="PTHR13367:SF28">
    <property type="entry name" value="UBIQUITIN THIOESTERASE ZRANB1"/>
    <property type="match status" value="1"/>
</dbReference>
<protein>
    <recommendedName>
        <fullName evidence="3">ubiquitinyl hydrolase 1</fullName>
        <ecNumber evidence="3">3.4.19.12</ecNumber>
    </recommendedName>
</protein>
<organism evidence="14">
    <name type="scientific">Anopheles atroparvus</name>
    <name type="common">European mosquito</name>
    <dbReference type="NCBI Taxonomy" id="41427"/>
    <lineage>
        <taxon>Eukaryota</taxon>
        <taxon>Metazoa</taxon>
        <taxon>Ecdysozoa</taxon>
        <taxon>Arthropoda</taxon>
        <taxon>Hexapoda</taxon>
        <taxon>Insecta</taxon>
        <taxon>Pterygota</taxon>
        <taxon>Neoptera</taxon>
        <taxon>Endopterygota</taxon>
        <taxon>Diptera</taxon>
        <taxon>Nematocera</taxon>
        <taxon>Culicoidea</taxon>
        <taxon>Culicidae</taxon>
        <taxon>Anophelinae</taxon>
        <taxon>Anopheles</taxon>
    </lineage>
</organism>
<keyword evidence="6" id="KW-0479">Metal-binding</keyword>
<dbReference type="SMART" id="SM00547">
    <property type="entry name" value="ZnF_RBZ"/>
    <property type="match status" value="3"/>
</dbReference>
<evidence type="ECO:0000256" key="10">
    <source>
        <dbReference type="ARBA" id="ARBA00022801"/>
    </source>
</evidence>
<dbReference type="FunFam" id="4.10.1060.10:FF:000012">
    <property type="entry name" value="ubiquitin thioesterase ZRANB1 isoform X1"/>
    <property type="match status" value="1"/>
</dbReference>
<evidence type="ECO:0000256" key="7">
    <source>
        <dbReference type="ARBA" id="ARBA00022737"/>
    </source>
</evidence>
<feature type="region of interest" description="Disordered" evidence="13">
    <location>
        <begin position="89"/>
        <end position="108"/>
    </location>
</feature>
<dbReference type="EnsemblMetazoa" id="AATE000898-RA">
    <property type="protein sequence ID" value="AATE000898-PA.1"/>
    <property type="gene ID" value="AATE000898"/>
</dbReference>
<evidence type="ECO:0000256" key="4">
    <source>
        <dbReference type="ARBA" id="ARBA00022670"/>
    </source>
</evidence>
<dbReference type="STRING" id="41427.A0A182IKJ9"/>
<feature type="region of interest" description="Disordered" evidence="13">
    <location>
        <begin position="1"/>
        <end position="36"/>
    </location>
</feature>
<comment type="catalytic activity">
    <reaction evidence="1">
        <text>Thiol-dependent hydrolysis of ester, thioester, amide, peptide and isopeptide bonds formed by the C-terminal Gly of ubiquitin (a 76-residue protein attached to proteins as an intracellular targeting signal).</text>
        <dbReference type="EC" id="3.4.19.12"/>
    </reaction>
</comment>
<dbReference type="GO" id="GO:0004843">
    <property type="term" value="F:cysteine-type deubiquitinase activity"/>
    <property type="evidence" value="ECO:0007669"/>
    <property type="project" value="UniProtKB-EC"/>
</dbReference>
<feature type="compositionally biased region" description="Low complexity" evidence="13">
    <location>
        <begin position="9"/>
        <end position="28"/>
    </location>
</feature>
<dbReference type="VEuPathDB" id="VectorBase:AATE000898"/>
<dbReference type="FunFam" id="1.25.40.560:FF:000002">
    <property type="entry name" value="Ubiquitin thioesterase trabid"/>
    <property type="match status" value="1"/>
</dbReference>
<dbReference type="PROSITE" id="PS50802">
    <property type="entry name" value="OTU"/>
    <property type="match status" value="1"/>
</dbReference>
<dbReference type="InterPro" id="IPR001876">
    <property type="entry name" value="Znf_RanBP2"/>
</dbReference>
<keyword evidence="5" id="KW-0879">Wnt signaling pathway</keyword>
<evidence type="ECO:0000256" key="2">
    <source>
        <dbReference type="ARBA" id="ARBA00005865"/>
    </source>
</evidence>
<dbReference type="Pfam" id="PF02338">
    <property type="entry name" value="OTU"/>
    <property type="match status" value="1"/>
</dbReference>
<evidence type="ECO:0000256" key="5">
    <source>
        <dbReference type="ARBA" id="ARBA00022687"/>
    </source>
</evidence>
<keyword evidence="9" id="KW-0833">Ubl conjugation pathway</keyword>
<dbReference type="PROSITE" id="PS01358">
    <property type="entry name" value="ZF_RANBP2_1"/>
    <property type="match status" value="3"/>
</dbReference>
<feature type="compositionally biased region" description="Low complexity" evidence="13">
    <location>
        <begin position="224"/>
        <end position="237"/>
    </location>
</feature>
<comment type="similarity">
    <text evidence="2">Belongs to the peptidase C64 family.</text>
</comment>
<evidence type="ECO:0000256" key="8">
    <source>
        <dbReference type="ARBA" id="ARBA00022771"/>
    </source>
</evidence>
<dbReference type="AlphaFoldDB" id="A0A182IKJ9"/>
<dbReference type="GO" id="GO:0016055">
    <property type="term" value="P:Wnt signaling pathway"/>
    <property type="evidence" value="ECO:0007669"/>
    <property type="project" value="UniProtKB-KW"/>
</dbReference>
<evidence type="ECO:0000256" key="1">
    <source>
        <dbReference type="ARBA" id="ARBA00000707"/>
    </source>
</evidence>
<dbReference type="GO" id="GO:0005737">
    <property type="term" value="C:cytoplasm"/>
    <property type="evidence" value="ECO:0007669"/>
    <property type="project" value="TreeGrafter"/>
</dbReference>
<keyword evidence="11" id="KW-0788">Thiol protease</keyword>
<feature type="region of interest" description="Disordered" evidence="13">
    <location>
        <begin position="143"/>
        <end position="269"/>
    </location>
</feature>
<dbReference type="Pfam" id="PF18418">
    <property type="entry name" value="AnkUBD"/>
    <property type="match status" value="1"/>
</dbReference>
<keyword evidence="8" id="KW-0863">Zinc-finger</keyword>
<evidence type="ECO:0000256" key="12">
    <source>
        <dbReference type="ARBA" id="ARBA00022833"/>
    </source>
</evidence>
<reference evidence="14" key="1">
    <citation type="submission" date="2022-08" db="UniProtKB">
        <authorList>
            <consortium name="EnsemblMetazoa"/>
        </authorList>
    </citation>
    <scope>IDENTIFICATION</scope>
    <source>
        <strain evidence="14">EBRO</strain>
    </source>
</reference>
<evidence type="ECO:0000256" key="13">
    <source>
        <dbReference type="SAM" id="MobiDB-lite"/>
    </source>
</evidence>
<dbReference type="PANTHER" id="PTHR13367">
    <property type="entry name" value="UBIQUITIN THIOESTERASE"/>
    <property type="match status" value="1"/>
</dbReference>
<feature type="compositionally biased region" description="Low complexity" evidence="13">
    <location>
        <begin position="159"/>
        <end position="173"/>
    </location>
</feature>
<dbReference type="GO" id="GO:0030177">
    <property type="term" value="P:positive regulation of Wnt signaling pathway"/>
    <property type="evidence" value="ECO:0007669"/>
    <property type="project" value="TreeGrafter"/>
</dbReference>
<dbReference type="InterPro" id="IPR041294">
    <property type="entry name" value="AnkUBD"/>
</dbReference>
<keyword evidence="4" id="KW-0645">Protease</keyword>
<dbReference type="EC" id="3.4.19.12" evidence="3"/>
<dbReference type="GO" id="GO:0005634">
    <property type="term" value="C:nucleus"/>
    <property type="evidence" value="ECO:0007669"/>
    <property type="project" value="TreeGrafter"/>
</dbReference>
<accession>A0A182IKJ9</accession>
<keyword evidence="12" id="KW-0862">Zinc</keyword>
<keyword evidence="7" id="KW-0677">Repeat</keyword>
<dbReference type="GO" id="GO:0007010">
    <property type="term" value="P:cytoskeleton organization"/>
    <property type="evidence" value="ECO:0007669"/>
    <property type="project" value="TreeGrafter"/>
</dbReference>
<dbReference type="SUPFAM" id="SSF90209">
    <property type="entry name" value="Ran binding protein zinc finger-like"/>
    <property type="match status" value="3"/>
</dbReference>
<evidence type="ECO:0000256" key="11">
    <source>
        <dbReference type="ARBA" id="ARBA00022807"/>
    </source>
</evidence>
<name>A0A182IKJ9_ANOAO</name>
<dbReference type="Pfam" id="PF00641">
    <property type="entry name" value="Zn_ribbon_RanBP"/>
    <property type="match status" value="3"/>
</dbReference>